<evidence type="ECO:0000256" key="7">
    <source>
        <dbReference type="ARBA" id="ARBA00022679"/>
    </source>
</evidence>
<evidence type="ECO:0000256" key="4">
    <source>
        <dbReference type="ARBA" id="ARBA00013030"/>
    </source>
</evidence>
<dbReference type="PANTHER" id="PTHR43247">
    <property type="entry name" value="PHOSPHOSERINE AMINOTRANSFERASE"/>
    <property type="match status" value="1"/>
</dbReference>
<dbReference type="EC" id="2.6.1.52" evidence="4"/>
<dbReference type="Gene3D" id="3.40.640.10">
    <property type="entry name" value="Type I PLP-dependent aspartate aminotransferase-like (Major domain)"/>
    <property type="match status" value="1"/>
</dbReference>
<dbReference type="InterPro" id="IPR015421">
    <property type="entry name" value="PyrdxlP-dep_Trfase_major"/>
</dbReference>
<dbReference type="InterPro" id="IPR000192">
    <property type="entry name" value="Aminotrans_V_dom"/>
</dbReference>
<keyword evidence="14" id="KW-1185">Reference proteome</keyword>
<dbReference type="PANTHER" id="PTHR43247:SF1">
    <property type="entry name" value="PHOSPHOSERINE AMINOTRANSFERASE"/>
    <property type="match status" value="1"/>
</dbReference>
<evidence type="ECO:0000313" key="14">
    <source>
        <dbReference type="Proteomes" id="UP001448207"/>
    </source>
</evidence>
<keyword evidence="7" id="KW-0808">Transferase</keyword>
<dbReference type="Gene3D" id="3.90.1150.10">
    <property type="entry name" value="Aspartate Aminotransferase, domain 1"/>
    <property type="match status" value="2"/>
</dbReference>
<accession>A0ABR3B5B2</accession>
<dbReference type="EMBL" id="JBCLYO010000004">
    <property type="protein sequence ID" value="KAL0090421.1"/>
    <property type="molecule type" value="Genomic_DNA"/>
</dbReference>
<sequence>MSTHTYNFGAGPAKIPQSVLKRAQEELLNYDNTGMSVMELSHRSKPFGEILNRTKSNLTKLMNIPDNYEILFMQGGATTQFAAVFYNLIAAKQKELSKTKDNSPIVVDYIVTGAWSSKAADEAQRLAESVKGNPIVVNRVVDTKKAAGAYDRITPESTWSLTDPAKNHVAYVYYCDNETVHGVEFQSVPKVNPSVPLVTDVSSNFLSRPIDVNKYGLIYGGAQKNLGPAGVSLVIVRKDLIVDLSVGPLRPLMLDFDTLAKNESMYNTPPTFAIYMVGLMLEWLLEHGGLTEIAKKNEKKANKLYDALDSSKLFSAPVQKEARSKMNVVFKLPKELEAEFFKGAEERRMVQLKGHRSVGKVFRYHVRLIRWLIVVLYVLGGARASIYNAMPEEEVDVLVAYLEQFEKEHPTI</sequence>
<proteinExistence type="inferred from homology"/>
<dbReference type="PIRSF" id="PIRSF000525">
    <property type="entry name" value="SerC"/>
    <property type="match status" value="1"/>
</dbReference>
<evidence type="ECO:0000313" key="13">
    <source>
        <dbReference type="EMBL" id="KAL0090421.1"/>
    </source>
</evidence>
<evidence type="ECO:0000256" key="2">
    <source>
        <dbReference type="ARBA" id="ARBA00005099"/>
    </source>
</evidence>
<dbReference type="Pfam" id="PF00266">
    <property type="entry name" value="Aminotran_5"/>
    <property type="match status" value="1"/>
</dbReference>
<keyword evidence="8" id="KW-0663">Pyridoxal phosphate</keyword>
<gene>
    <name evidence="13" type="ORF">J3Q64DRAFT_1729767</name>
</gene>
<evidence type="ECO:0000256" key="10">
    <source>
        <dbReference type="ARBA" id="ARBA00049007"/>
    </source>
</evidence>
<reference evidence="13 14" key="1">
    <citation type="submission" date="2024-04" db="EMBL/GenBank/DDBJ databases">
        <title>Symmetric and asymmetric DNA N6-adenine methylation regulates different biological responses in Mucorales.</title>
        <authorList>
            <consortium name="Lawrence Berkeley National Laboratory"/>
            <person name="Lax C."/>
            <person name="Mondo S.J."/>
            <person name="Osorio-Concepcion M."/>
            <person name="Muszewska A."/>
            <person name="Corrochano-Luque M."/>
            <person name="Gutierrez G."/>
            <person name="Riley R."/>
            <person name="Lipzen A."/>
            <person name="Guo J."/>
            <person name="Hundley H."/>
            <person name="Amirebrahimi M."/>
            <person name="Ng V."/>
            <person name="Lorenzo-Gutierrez D."/>
            <person name="Binder U."/>
            <person name="Yang J."/>
            <person name="Song Y."/>
            <person name="Canovas D."/>
            <person name="Navarro E."/>
            <person name="Freitag M."/>
            <person name="Gabaldon T."/>
            <person name="Grigoriev I.V."/>
            <person name="Corrochano L.M."/>
            <person name="Nicolas F.E."/>
            <person name="Garre V."/>
        </authorList>
    </citation>
    <scope>NUCLEOTIDE SEQUENCE [LARGE SCALE GENOMIC DNA]</scope>
    <source>
        <strain evidence="13 14">L51</strain>
    </source>
</reference>
<dbReference type="Proteomes" id="UP001448207">
    <property type="component" value="Unassembled WGS sequence"/>
</dbReference>
<comment type="similarity">
    <text evidence="3">Belongs to the class-V pyridoxal-phosphate-dependent aminotransferase family. SerC subfamily.</text>
</comment>
<keyword evidence="9" id="KW-0718">Serine biosynthesis</keyword>
<keyword evidence="6" id="KW-0028">Amino-acid biosynthesis</keyword>
<evidence type="ECO:0000256" key="3">
    <source>
        <dbReference type="ARBA" id="ARBA00006904"/>
    </source>
</evidence>
<dbReference type="PROSITE" id="PS00595">
    <property type="entry name" value="AA_TRANSFER_CLASS_5"/>
    <property type="match status" value="1"/>
</dbReference>
<comment type="caution">
    <text evidence="13">The sequence shown here is derived from an EMBL/GenBank/DDBJ whole genome shotgun (WGS) entry which is preliminary data.</text>
</comment>
<comment type="cofactor">
    <cofactor evidence="1 11">
        <name>pyridoxal 5'-phosphate</name>
        <dbReference type="ChEBI" id="CHEBI:597326"/>
    </cofactor>
</comment>
<evidence type="ECO:0000256" key="11">
    <source>
        <dbReference type="RuleBase" id="RU004504"/>
    </source>
</evidence>
<evidence type="ECO:0000256" key="8">
    <source>
        <dbReference type="ARBA" id="ARBA00022898"/>
    </source>
</evidence>
<keyword evidence="5 13" id="KW-0032">Aminotransferase</keyword>
<evidence type="ECO:0000256" key="1">
    <source>
        <dbReference type="ARBA" id="ARBA00001933"/>
    </source>
</evidence>
<evidence type="ECO:0000256" key="5">
    <source>
        <dbReference type="ARBA" id="ARBA00022576"/>
    </source>
</evidence>
<organism evidence="13 14">
    <name type="scientific">Phycomyces blakesleeanus</name>
    <dbReference type="NCBI Taxonomy" id="4837"/>
    <lineage>
        <taxon>Eukaryota</taxon>
        <taxon>Fungi</taxon>
        <taxon>Fungi incertae sedis</taxon>
        <taxon>Mucoromycota</taxon>
        <taxon>Mucoromycotina</taxon>
        <taxon>Mucoromycetes</taxon>
        <taxon>Mucorales</taxon>
        <taxon>Phycomycetaceae</taxon>
        <taxon>Phycomyces</taxon>
    </lineage>
</organism>
<evidence type="ECO:0000256" key="6">
    <source>
        <dbReference type="ARBA" id="ARBA00022605"/>
    </source>
</evidence>
<dbReference type="InterPro" id="IPR022278">
    <property type="entry name" value="Pser_aminoTfrase"/>
</dbReference>
<dbReference type="GO" id="GO:0008483">
    <property type="term" value="F:transaminase activity"/>
    <property type="evidence" value="ECO:0007669"/>
    <property type="project" value="UniProtKB-KW"/>
</dbReference>
<dbReference type="HAMAP" id="MF_00160">
    <property type="entry name" value="SerC_aminotrans_5"/>
    <property type="match status" value="1"/>
</dbReference>
<protein>
    <recommendedName>
        <fullName evidence="4">phosphoserine transaminase</fullName>
        <ecNumber evidence="4">2.6.1.52</ecNumber>
    </recommendedName>
</protein>
<dbReference type="NCBIfam" id="NF003764">
    <property type="entry name" value="PRK05355.1"/>
    <property type="match status" value="1"/>
</dbReference>
<feature type="domain" description="Aminotransferase class V" evidence="12">
    <location>
        <begin position="6"/>
        <end position="398"/>
    </location>
</feature>
<comment type="catalytic activity">
    <reaction evidence="10">
        <text>O-phospho-L-serine + 2-oxoglutarate = 3-phosphooxypyruvate + L-glutamate</text>
        <dbReference type="Rhea" id="RHEA:14329"/>
        <dbReference type="ChEBI" id="CHEBI:16810"/>
        <dbReference type="ChEBI" id="CHEBI:18110"/>
        <dbReference type="ChEBI" id="CHEBI:29985"/>
        <dbReference type="ChEBI" id="CHEBI:57524"/>
        <dbReference type="EC" id="2.6.1.52"/>
    </reaction>
</comment>
<dbReference type="InterPro" id="IPR020578">
    <property type="entry name" value="Aminotrans_V_PyrdxlP_BS"/>
</dbReference>
<dbReference type="InterPro" id="IPR015424">
    <property type="entry name" value="PyrdxlP-dep_Trfase"/>
</dbReference>
<evidence type="ECO:0000259" key="12">
    <source>
        <dbReference type="Pfam" id="PF00266"/>
    </source>
</evidence>
<evidence type="ECO:0000256" key="9">
    <source>
        <dbReference type="ARBA" id="ARBA00023299"/>
    </source>
</evidence>
<name>A0ABR3B5B2_PHYBL</name>
<dbReference type="SUPFAM" id="SSF53383">
    <property type="entry name" value="PLP-dependent transferases"/>
    <property type="match status" value="1"/>
</dbReference>
<dbReference type="InterPro" id="IPR015422">
    <property type="entry name" value="PyrdxlP-dep_Trfase_small"/>
</dbReference>
<comment type="pathway">
    <text evidence="2">Amino-acid biosynthesis; L-serine biosynthesis; L-serine from 3-phospho-D-glycerate: step 2/3.</text>
</comment>